<protein>
    <submittedName>
        <fullName evidence="2">Uncharacterized protein</fullName>
    </submittedName>
</protein>
<dbReference type="EMBL" id="FWXI01000015">
    <property type="protein sequence ID" value="SMC95896.1"/>
    <property type="molecule type" value="Genomic_DNA"/>
</dbReference>
<evidence type="ECO:0000313" key="3">
    <source>
        <dbReference type="Proteomes" id="UP000192738"/>
    </source>
</evidence>
<dbReference type="Proteomes" id="UP000192738">
    <property type="component" value="Unassembled WGS sequence"/>
</dbReference>
<gene>
    <name evidence="2" type="ORF">SAMN04488500_11564</name>
</gene>
<evidence type="ECO:0000256" key="1">
    <source>
        <dbReference type="SAM" id="MobiDB-lite"/>
    </source>
</evidence>
<feature type="region of interest" description="Disordered" evidence="1">
    <location>
        <begin position="1"/>
        <end position="51"/>
    </location>
</feature>
<dbReference type="AlphaFoldDB" id="A0A1W2DG06"/>
<name>A0A1W2DG06_9FIRM</name>
<accession>A0A1W2DG06</accession>
<feature type="region of interest" description="Disordered" evidence="1">
    <location>
        <begin position="188"/>
        <end position="223"/>
    </location>
</feature>
<dbReference type="STRING" id="112901.SAMN04488500_11564"/>
<sequence>MAVITTTCTNTENTTSPGTQTSTTSASPNGTSTTSTSTSSGTNTTNTSTTTTTTDNISIINTLLADISAVIPNYASLVASYRLLVGAAEEIQRTPGVPFEIFERAVIRYDRTGTLIDMLNELLCCKIAFSTELLSITCAPIDIVKLLTDCISPCAEDQCTTAEQVVVLEALRQTLFRRCNDASCFGPPPAGIKPPPPPAPPAAPPAAKPPPVDVQSDLETTEELETEASIILPKFKSPLARKHI</sequence>
<evidence type="ECO:0000313" key="2">
    <source>
        <dbReference type="EMBL" id="SMC95896.1"/>
    </source>
</evidence>
<keyword evidence="3" id="KW-1185">Reference proteome</keyword>
<proteinExistence type="predicted"/>
<feature type="compositionally biased region" description="Pro residues" evidence="1">
    <location>
        <begin position="188"/>
        <end position="212"/>
    </location>
</feature>
<reference evidence="2 3" key="1">
    <citation type="submission" date="2017-04" db="EMBL/GenBank/DDBJ databases">
        <authorList>
            <person name="Afonso C.L."/>
            <person name="Miller P.J."/>
            <person name="Scott M.A."/>
            <person name="Spackman E."/>
            <person name="Goraichik I."/>
            <person name="Dimitrov K.M."/>
            <person name="Suarez D.L."/>
            <person name="Swayne D.E."/>
        </authorList>
    </citation>
    <scope>NUCLEOTIDE SEQUENCE [LARGE SCALE GENOMIC DNA]</scope>
    <source>
        <strain evidence="2 3">DSM 5090</strain>
    </source>
</reference>
<dbReference type="RefSeq" id="WP_084577015.1">
    <property type="nucleotide sequence ID" value="NZ_CP155572.1"/>
</dbReference>
<dbReference type="OrthoDB" id="1680245at2"/>
<organism evidence="2 3">
    <name type="scientific">Sporomusa malonica</name>
    <dbReference type="NCBI Taxonomy" id="112901"/>
    <lineage>
        <taxon>Bacteria</taxon>
        <taxon>Bacillati</taxon>
        <taxon>Bacillota</taxon>
        <taxon>Negativicutes</taxon>
        <taxon>Selenomonadales</taxon>
        <taxon>Sporomusaceae</taxon>
        <taxon>Sporomusa</taxon>
    </lineage>
</organism>